<dbReference type="InterPro" id="IPR005490">
    <property type="entry name" value="LD_TPept_cat_dom"/>
</dbReference>
<evidence type="ECO:0000259" key="8">
    <source>
        <dbReference type="PROSITE" id="PS52029"/>
    </source>
</evidence>
<dbReference type="InterPro" id="IPR050979">
    <property type="entry name" value="LD-transpeptidase"/>
</dbReference>
<dbReference type="Pfam" id="PF03734">
    <property type="entry name" value="YkuD"/>
    <property type="match status" value="1"/>
</dbReference>
<dbReference type="InterPro" id="IPR038063">
    <property type="entry name" value="Transpep_catalytic_dom"/>
</dbReference>
<keyword evidence="3" id="KW-0808">Transferase</keyword>
<dbReference type="GO" id="GO:0071555">
    <property type="term" value="P:cell wall organization"/>
    <property type="evidence" value="ECO:0007669"/>
    <property type="project" value="UniProtKB-UniRule"/>
</dbReference>
<evidence type="ECO:0000256" key="6">
    <source>
        <dbReference type="ARBA" id="ARBA00023316"/>
    </source>
</evidence>
<feature type="domain" description="L,D-TPase catalytic" evidence="8">
    <location>
        <begin position="109"/>
        <end position="218"/>
    </location>
</feature>
<evidence type="ECO:0000313" key="9">
    <source>
        <dbReference type="EMBL" id="MXP47365.1"/>
    </source>
</evidence>
<name>A0A6I4V0Y8_9SPHN</name>
<dbReference type="PANTHER" id="PTHR30582:SF2">
    <property type="entry name" value="L,D-TRANSPEPTIDASE YCIB-RELATED"/>
    <property type="match status" value="1"/>
</dbReference>
<keyword evidence="5 7" id="KW-0573">Peptidoglycan synthesis</keyword>
<comment type="similarity">
    <text evidence="2">Belongs to the YkuD family.</text>
</comment>
<evidence type="ECO:0000256" key="7">
    <source>
        <dbReference type="PROSITE-ProRule" id="PRU01373"/>
    </source>
</evidence>
<feature type="active site" description="Nucleophile" evidence="7">
    <location>
        <position position="194"/>
    </location>
</feature>
<evidence type="ECO:0000256" key="1">
    <source>
        <dbReference type="ARBA" id="ARBA00004752"/>
    </source>
</evidence>
<dbReference type="GO" id="GO:0005576">
    <property type="term" value="C:extracellular region"/>
    <property type="evidence" value="ECO:0007669"/>
    <property type="project" value="TreeGrafter"/>
</dbReference>
<dbReference type="RefSeq" id="WP_160730493.1">
    <property type="nucleotide sequence ID" value="NZ_WTYP01000001.1"/>
</dbReference>
<keyword evidence="10" id="KW-1185">Reference proteome</keyword>
<dbReference type="CDD" id="cd16913">
    <property type="entry name" value="YkuD_like"/>
    <property type="match status" value="1"/>
</dbReference>
<dbReference type="GO" id="GO:0071972">
    <property type="term" value="F:peptidoglycan L,D-transpeptidase activity"/>
    <property type="evidence" value="ECO:0007669"/>
    <property type="project" value="TreeGrafter"/>
</dbReference>
<accession>A0A6I4V0Y8</accession>
<gene>
    <name evidence="9" type="ORF">GRI43_08170</name>
</gene>
<dbReference type="GO" id="GO:0018104">
    <property type="term" value="P:peptidoglycan-protein cross-linking"/>
    <property type="evidence" value="ECO:0007669"/>
    <property type="project" value="TreeGrafter"/>
</dbReference>
<dbReference type="Proteomes" id="UP000471435">
    <property type="component" value="Unassembled WGS sequence"/>
</dbReference>
<evidence type="ECO:0000256" key="3">
    <source>
        <dbReference type="ARBA" id="ARBA00022679"/>
    </source>
</evidence>
<dbReference type="GO" id="GO:0008360">
    <property type="term" value="P:regulation of cell shape"/>
    <property type="evidence" value="ECO:0007669"/>
    <property type="project" value="UniProtKB-UniRule"/>
</dbReference>
<evidence type="ECO:0000256" key="2">
    <source>
        <dbReference type="ARBA" id="ARBA00005992"/>
    </source>
</evidence>
<sequence>MEPMVKWIGGATAALVLLLGGATLASGLVTGDNSQDAPALEEAIPAEETVQADEIAQKQGIATTAEPAVQQVAQDTDDTFVIKRILPISGPIKYGEWHWDDEGVPDGPLVMTVDLDARVLSVFRGGYEIGASAVLLGTDEHPTPLGTFPIRYKMRHNVSEKYNNAPMPYSMFLTTDGVAIHGSQVENGYASHGCIGTPDDFAAKVFAIAKKGDKVIITRGKRIGMGDSII</sequence>
<organism evidence="9 10">
    <name type="scientific">Pontixanthobacter luteolus</name>
    <dbReference type="NCBI Taxonomy" id="295089"/>
    <lineage>
        <taxon>Bacteria</taxon>
        <taxon>Pseudomonadati</taxon>
        <taxon>Pseudomonadota</taxon>
        <taxon>Alphaproteobacteria</taxon>
        <taxon>Sphingomonadales</taxon>
        <taxon>Erythrobacteraceae</taxon>
        <taxon>Pontixanthobacter</taxon>
    </lineage>
</organism>
<dbReference type="GO" id="GO:0016740">
    <property type="term" value="F:transferase activity"/>
    <property type="evidence" value="ECO:0007669"/>
    <property type="project" value="UniProtKB-KW"/>
</dbReference>
<dbReference type="SUPFAM" id="SSF141523">
    <property type="entry name" value="L,D-transpeptidase catalytic domain-like"/>
    <property type="match status" value="1"/>
</dbReference>
<dbReference type="OrthoDB" id="463216at2"/>
<keyword evidence="4 7" id="KW-0133">Cell shape</keyword>
<protein>
    <submittedName>
        <fullName evidence="9">L,D-transpeptidase family protein</fullName>
    </submittedName>
</protein>
<dbReference type="Gene3D" id="2.40.440.10">
    <property type="entry name" value="L,D-transpeptidase catalytic domain-like"/>
    <property type="match status" value="1"/>
</dbReference>
<comment type="pathway">
    <text evidence="1 7">Cell wall biogenesis; peptidoglycan biosynthesis.</text>
</comment>
<dbReference type="PANTHER" id="PTHR30582">
    <property type="entry name" value="L,D-TRANSPEPTIDASE"/>
    <property type="match status" value="1"/>
</dbReference>
<keyword evidence="6 7" id="KW-0961">Cell wall biogenesis/degradation</keyword>
<evidence type="ECO:0000256" key="4">
    <source>
        <dbReference type="ARBA" id="ARBA00022960"/>
    </source>
</evidence>
<evidence type="ECO:0000313" key="10">
    <source>
        <dbReference type="Proteomes" id="UP000471435"/>
    </source>
</evidence>
<evidence type="ECO:0000256" key="5">
    <source>
        <dbReference type="ARBA" id="ARBA00022984"/>
    </source>
</evidence>
<dbReference type="UniPathway" id="UPA00219"/>
<comment type="caution">
    <text evidence="9">The sequence shown here is derived from an EMBL/GenBank/DDBJ whole genome shotgun (WGS) entry which is preliminary data.</text>
</comment>
<dbReference type="PROSITE" id="PS52029">
    <property type="entry name" value="LD_TPASE"/>
    <property type="match status" value="1"/>
</dbReference>
<feature type="active site" description="Proton donor/acceptor" evidence="7">
    <location>
        <position position="181"/>
    </location>
</feature>
<dbReference type="AlphaFoldDB" id="A0A6I4V0Y8"/>
<proteinExistence type="inferred from homology"/>
<dbReference type="EMBL" id="WTYP01000001">
    <property type="protein sequence ID" value="MXP47365.1"/>
    <property type="molecule type" value="Genomic_DNA"/>
</dbReference>
<reference evidence="9 10" key="1">
    <citation type="submission" date="2019-12" db="EMBL/GenBank/DDBJ databases">
        <title>Genomic-based taxomic classification of the family Erythrobacteraceae.</title>
        <authorList>
            <person name="Xu L."/>
        </authorList>
    </citation>
    <scope>NUCLEOTIDE SEQUENCE [LARGE SCALE GENOMIC DNA]</scope>
    <source>
        <strain evidence="9 10">SW-109</strain>
    </source>
</reference>